<dbReference type="AlphaFoldDB" id="A0A553H134"/>
<dbReference type="RefSeq" id="WP_143487542.1">
    <property type="nucleotide sequence ID" value="NZ_VJOY01000004.1"/>
</dbReference>
<accession>A0A553H134</accession>
<gene>
    <name evidence="1" type="ORF">FM069_06845</name>
</gene>
<protein>
    <recommendedName>
        <fullName evidence="3">Glyoxalase-like domain-containing protein</fullName>
    </recommendedName>
</protein>
<reference evidence="1 2" key="1">
    <citation type="submission" date="2019-07" db="EMBL/GenBank/DDBJ databases">
        <title>Pseudomonas mangiferae sp. nov., isolated from bark of mango tree in Thailand.</title>
        <authorList>
            <person name="Srisuk N."/>
            <person name="Anurat P."/>
        </authorList>
    </citation>
    <scope>NUCLEOTIDE SEQUENCE [LARGE SCALE GENOMIC DNA]</scope>
    <source>
        <strain evidence="1 2">DMKU_BBB3-04</strain>
    </source>
</reference>
<sequence length="127" mass="14171">MRQPDIEIYVKDADLPAVSAWLEGALGPCSTWRQQGQVYKATAEGEGAAFRLAWLPKAVGKWHSLFIDSPATPWEDDRACARAAFAALGVEIRCATGGWDEEEDEEAADRWVKVDAEGEREFVWRTD</sequence>
<dbReference type="EMBL" id="VJOY01000004">
    <property type="protein sequence ID" value="TRX75450.1"/>
    <property type="molecule type" value="Genomic_DNA"/>
</dbReference>
<evidence type="ECO:0000313" key="1">
    <source>
        <dbReference type="EMBL" id="TRX75450.1"/>
    </source>
</evidence>
<evidence type="ECO:0000313" key="2">
    <source>
        <dbReference type="Proteomes" id="UP000315235"/>
    </source>
</evidence>
<keyword evidence="2" id="KW-1185">Reference proteome</keyword>
<organism evidence="1 2">
    <name type="scientific">Pseudomonas mangiferae</name>
    <dbReference type="NCBI Taxonomy" id="2593654"/>
    <lineage>
        <taxon>Bacteria</taxon>
        <taxon>Pseudomonadati</taxon>
        <taxon>Pseudomonadota</taxon>
        <taxon>Gammaproteobacteria</taxon>
        <taxon>Pseudomonadales</taxon>
        <taxon>Pseudomonadaceae</taxon>
        <taxon>Pseudomonas</taxon>
    </lineage>
</organism>
<dbReference type="OrthoDB" id="1495305at2"/>
<evidence type="ECO:0008006" key="3">
    <source>
        <dbReference type="Google" id="ProtNLM"/>
    </source>
</evidence>
<proteinExistence type="predicted"/>
<comment type="caution">
    <text evidence="1">The sequence shown here is derived from an EMBL/GenBank/DDBJ whole genome shotgun (WGS) entry which is preliminary data.</text>
</comment>
<dbReference type="Proteomes" id="UP000315235">
    <property type="component" value="Unassembled WGS sequence"/>
</dbReference>
<name>A0A553H134_9PSED</name>